<organism evidence="1 2">
    <name type="scientific">Araneus ventricosus</name>
    <name type="common">Orbweaver spider</name>
    <name type="synonym">Epeira ventricosa</name>
    <dbReference type="NCBI Taxonomy" id="182803"/>
    <lineage>
        <taxon>Eukaryota</taxon>
        <taxon>Metazoa</taxon>
        <taxon>Ecdysozoa</taxon>
        <taxon>Arthropoda</taxon>
        <taxon>Chelicerata</taxon>
        <taxon>Arachnida</taxon>
        <taxon>Araneae</taxon>
        <taxon>Araneomorphae</taxon>
        <taxon>Entelegynae</taxon>
        <taxon>Araneoidea</taxon>
        <taxon>Araneidae</taxon>
        <taxon>Araneus</taxon>
    </lineage>
</organism>
<protein>
    <submittedName>
        <fullName evidence="1">Uncharacterized protein</fullName>
    </submittedName>
</protein>
<dbReference type="AlphaFoldDB" id="A0A4Y2CNM7"/>
<proteinExistence type="predicted"/>
<sequence>MFVVISCSLAKHPTGYRTAESRSLLSTTQPFGEPTLSENVTFLNATLMHSNGTSYIMLTFARYHSGTNNTRKLAPLSRLLITGSPSRSAHNWLTPIHLTLSQLLAPREGEAIISTPRG</sequence>
<gene>
    <name evidence="1" type="ORF">AVEN_94794_1</name>
</gene>
<evidence type="ECO:0000313" key="2">
    <source>
        <dbReference type="Proteomes" id="UP000499080"/>
    </source>
</evidence>
<keyword evidence="2" id="KW-1185">Reference proteome</keyword>
<name>A0A4Y2CNM7_ARAVE</name>
<evidence type="ECO:0000313" key="1">
    <source>
        <dbReference type="EMBL" id="GBM05516.1"/>
    </source>
</evidence>
<comment type="caution">
    <text evidence="1">The sequence shown here is derived from an EMBL/GenBank/DDBJ whole genome shotgun (WGS) entry which is preliminary data.</text>
</comment>
<reference evidence="1 2" key="1">
    <citation type="journal article" date="2019" name="Sci. Rep.">
        <title>Orb-weaving spider Araneus ventricosus genome elucidates the spidroin gene catalogue.</title>
        <authorList>
            <person name="Kono N."/>
            <person name="Nakamura H."/>
            <person name="Ohtoshi R."/>
            <person name="Moran D.A.P."/>
            <person name="Shinohara A."/>
            <person name="Yoshida Y."/>
            <person name="Fujiwara M."/>
            <person name="Mori M."/>
            <person name="Tomita M."/>
            <person name="Arakawa K."/>
        </authorList>
    </citation>
    <scope>NUCLEOTIDE SEQUENCE [LARGE SCALE GENOMIC DNA]</scope>
</reference>
<dbReference type="EMBL" id="BGPR01000215">
    <property type="protein sequence ID" value="GBM05516.1"/>
    <property type="molecule type" value="Genomic_DNA"/>
</dbReference>
<dbReference type="Proteomes" id="UP000499080">
    <property type="component" value="Unassembled WGS sequence"/>
</dbReference>
<accession>A0A4Y2CNM7</accession>